<evidence type="ECO:0000256" key="1">
    <source>
        <dbReference type="SAM" id="Phobius"/>
    </source>
</evidence>
<accession>A0A2P4NU74</accession>
<sequence length="87" mass="9241">MSDALAMFVDVGWLGSVTDVATFIAVAVALARRELRDRRVEAALVALAKADPHVDAHQVARDLALSVDDDAVRAVLADGGREDDDGR</sequence>
<keyword evidence="1" id="KW-1133">Transmembrane helix</keyword>
<keyword evidence="1" id="KW-0812">Transmembrane</keyword>
<dbReference type="EMBL" id="LOPW02000004">
    <property type="protein sequence ID" value="POG56687.1"/>
    <property type="molecule type" value="Genomic_DNA"/>
</dbReference>
<evidence type="ECO:0000313" key="2">
    <source>
        <dbReference type="EMBL" id="POG56687.1"/>
    </source>
</evidence>
<keyword evidence="1" id="KW-0472">Membrane</keyword>
<comment type="caution">
    <text evidence="2">The sequence shown here is derived from an EMBL/GenBank/DDBJ whole genome shotgun (WGS) entry which is preliminary data.</text>
</comment>
<gene>
    <name evidence="2" type="ORF">AUR65_002340</name>
</gene>
<proteinExistence type="predicted"/>
<feature type="transmembrane region" description="Helical" evidence="1">
    <location>
        <begin position="12"/>
        <end position="31"/>
    </location>
</feature>
<protein>
    <submittedName>
        <fullName evidence="2">Uncharacterized protein</fullName>
    </submittedName>
</protein>
<dbReference type="AlphaFoldDB" id="A0A2P4NU74"/>
<dbReference type="RefSeq" id="WP_058568205.1">
    <property type="nucleotide sequence ID" value="NZ_LOPW02000004.1"/>
</dbReference>
<reference evidence="2" key="1">
    <citation type="submission" date="2017-08" db="EMBL/GenBank/DDBJ databases">
        <title>Haloferax marisrubri sp. nov., isolated from the Discovery deep brine-seawater interface in the Red Sea.</title>
        <authorList>
            <person name="Zhang G."/>
            <person name="Stingl U."/>
        </authorList>
    </citation>
    <scope>NUCLEOTIDE SEQUENCE [LARGE SCALE GENOMIC DNA]</scope>
    <source>
        <strain evidence="2">SB3</strain>
    </source>
</reference>
<name>A0A2P4NU74_9EURY</name>
<evidence type="ECO:0000313" key="3">
    <source>
        <dbReference type="Proteomes" id="UP000053621"/>
    </source>
</evidence>
<organism evidence="2 3">
    <name type="scientific">Haloferax marisrubri</name>
    <dbReference type="NCBI Taxonomy" id="1544719"/>
    <lineage>
        <taxon>Archaea</taxon>
        <taxon>Methanobacteriati</taxon>
        <taxon>Methanobacteriota</taxon>
        <taxon>Stenosarchaea group</taxon>
        <taxon>Halobacteria</taxon>
        <taxon>Halobacteriales</taxon>
        <taxon>Haloferacaceae</taxon>
        <taxon>Haloferax</taxon>
    </lineage>
</organism>
<dbReference type="Proteomes" id="UP000053621">
    <property type="component" value="Unassembled WGS sequence"/>
</dbReference>
<keyword evidence="3" id="KW-1185">Reference proteome</keyword>